<gene>
    <name evidence="11" type="ordered locus">Rru_A0697</name>
</gene>
<feature type="transmembrane region" description="Helical" evidence="10">
    <location>
        <begin position="434"/>
        <end position="455"/>
    </location>
</feature>
<dbReference type="KEGG" id="rru:Rru_A0697"/>
<feature type="transmembrane region" description="Helical" evidence="10">
    <location>
        <begin position="406"/>
        <end position="428"/>
    </location>
</feature>
<evidence type="ECO:0000256" key="7">
    <source>
        <dbReference type="ARBA" id="ARBA00023065"/>
    </source>
</evidence>
<keyword evidence="12" id="KW-1185">Reference proteome</keyword>
<evidence type="ECO:0000256" key="8">
    <source>
        <dbReference type="ARBA" id="ARBA00023136"/>
    </source>
</evidence>
<dbReference type="Proteomes" id="UP000001929">
    <property type="component" value="Chromosome"/>
</dbReference>
<dbReference type="GO" id="GO:0042910">
    <property type="term" value="F:xenobiotic transmembrane transporter activity"/>
    <property type="evidence" value="ECO:0007669"/>
    <property type="project" value="InterPro"/>
</dbReference>
<keyword evidence="7" id="KW-0406">Ion transport</keyword>
<keyword evidence="5 10" id="KW-0812">Transmembrane</keyword>
<feature type="transmembrane region" description="Helical" evidence="10">
    <location>
        <begin position="172"/>
        <end position="193"/>
    </location>
</feature>
<dbReference type="AlphaFoldDB" id="Q2RWJ4"/>
<feature type="transmembrane region" description="Helical" evidence="10">
    <location>
        <begin position="284"/>
        <end position="308"/>
    </location>
</feature>
<accession>Q2RWJ4</accession>
<keyword evidence="4" id="KW-1003">Cell membrane</keyword>
<dbReference type="Pfam" id="PF01554">
    <property type="entry name" value="MatE"/>
    <property type="match status" value="2"/>
</dbReference>
<organism evidence="11 12">
    <name type="scientific">Rhodospirillum rubrum (strain ATCC 11170 / ATH 1.1.1 / DSM 467 / LMG 4362 / NCIMB 8255 / S1)</name>
    <dbReference type="NCBI Taxonomy" id="269796"/>
    <lineage>
        <taxon>Bacteria</taxon>
        <taxon>Pseudomonadati</taxon>
        <taxon>Pseudomonadota</taxon>
        <taxon>Alphaproteobacteria</taxon>
        <taxon>Rhodospirillales</taxon>
        <taxon>Rhodospirillaceae</taxon>
        <taxon>Rhodospirillum</taxon>
    </lineage>
</organism>
<evidence type="ECO:0000313" key="11">
    <source>
        <dbReference type="EMBL" id="ABC21501.1"/>
    </source>
</evidence>
<comment type="subcellular location">
    <subcellularLocation>
        <location evidence="1">Cell inner membrane</location>
        <topology evidence="1">Multi-pass membrane protein</topology>
    </subcellularLocation>
</comment>
<dbReference type="EMBL" id="CP000230">
    <property type="protein sequence ID" value="ABC21501.1"/>
    <property type="molecule type" value="Genomic_DNA"/>
</dbReference>
<evidence type="ECO:0000313" key="12">
    <source>
        <dbReference type="Proteomes" id="UP000001929"/>
    </source>
</evidence>
<dbReference type="PATRIC" id="fig|269796.9.peg.750"/>
<dbReference type="RefSeq" id="WP_011388455.1">
    <property type="nucleotide sequence ID" value="NC_007643.1"/>
</dbReference>
<feature type="transmembrane region" description="Helical" evidence="10">
    <location>
        <begin position="142"/>
        <end position="160"/>
    </location>
</feature>
<evidence type="ECO:0000256" key="3">
    <source>
        <dbReference type="ARBA" id="ARBA00022449"/>
    </source>
</evidence>
<evidence type="ECO:0000256" key="2">
    <source>
        <dbReference type="ARBA" id="ARBA00022448"/>
    </source>
</evidence>
<feature type="transmembrane region" description="Helical" evidence="10">
    <location>
        <begin position="106"/>
        <end position="130"/>
    </location>
</feature>
<evidence type="ECO:0000256" key="4">
    <source>
        <dbReference type="ARBA" id="ARBA00022475"/>
    </source>
</evidence>
<dbReference type="HOGENOM" id="CLU_012893_6_3_5"/>
<dbReference type="NCBIfam" id="TIGR00797">
    <property type="entry name" value="matE"/>
    <property type="match status" value="1"/>
</dbReference>
<dbReference type="STRING" id="269796.Rru_A0697"/>
<dbReference type="InterPro" id="IPR002528">
    <property type="entry name" value="MATE_fam"/>
</dbReference>
<evidence type="ECO:0000256" key="9">
    <source>
        <dbReference type="ARBA" id="ARBA00031636"/>
    </source>
</evidence>
<dbReference type="CDD" id="cd13131">
    <property type="entry name" value="MATE_NorM_like"/>
    <property type="match status" value="1"/>
</dbReference>
<keyword evidence="2" id="KW-0813">Transport</keyword>
<evidence type="ECO:0000256" key="1">
    <source>
        <dbReference type="ARBA" id="ARBA00004429"/>
    </source>
</evidence>
<name>Q2RWJ4_RHORT</name>
<feature type="transmembrane region" description="Helical" evidence="10">
    <location>
        <begin position="205"/>
        <end position="225"/>
    </location>
</feature>
<feature type="transmembrane region" description="Helical" evidence="10">
    <location>
        <begin position="245"/>
        <end position="264"/>
    </location>
</feature>
<dbReference type="InterPro" id="IPR048279">
    <property type="entry name" value="MdtK-like"/>
</dbReference>
<dbReference type="PANTHER" id="PTHR43298">
    <property type="entry name" value="MULTIDRUG RESISTANCE PROTEIN NORM-RELATED"/>
    <property type="match status" value="1"/>
</dbReference>
<dbReference type="PhylomeDB" id="Q2RWJ4"/>
<reference evidence="11 12" key="1">
    <citation type="journal article" date="2011" name="Stand. Genomic Sci.">
        <title>Complete genome sequence of Rhodospirillum rubrum type strain (S1).</title>
        <authorList>
            <person name="Munk A.C."/>
            <person name="Copeland A."/>
            <person name="Lucas S."/>
            <person name="Lapidus A."/>
            <person name="Del Rio T.G."/>
            <person name="Barry K."/>
            <person name="Detter J.C."/>
            <person name="Hammon N."/>
            <person name="Israni S."/>
            <person name="Pitluck S."/>
            <person name="Brettin T."/>
            <person name="Bruce D."/>
            <person name="Han C."/>
            <person name="Tapia R."/>
            <person name="Gilna P."/>
            <person name="Schmutz J."/>
            <person name="Larimer F."/>
            <person name="Land M."/>
            <person name="Kyrpides N.C."/>
            <person name="Mavromatis K."/>
            <person name="Richardson P."/>
            <person name="Rohde M."/>
            <person name="Goker M."/>
            <person name="Klenk H.P."/>
            <person name="Zhang Y."/>
            <person name="Roberts G.P."/>
            <person name="Reslewic S."/>
            <person name="Schwartz D.C."/>
        </authorList>
    </citation>
    <scope>NUCLEOTIDE SEQUENCE [LARGE SCALE GENOMIC DNA]</scope>
    <source>
        <strain evidence="12">ATCC 11170 / ATH 1.1.1 / DSM 467 / LMG 4362 / NCIMB 8255 / S1</strain>
    </source>
</reference>
<keyword evidence="3" id="KW-0050">Antiport</keyword>
<evidence type="ECO:0000256" key="6">
    <source>
        <dbReference type="ARBA" id="ARBA00022989"/>
    </source>
</evidence>
<feature type="transmembrane region" description="Helical" evidence="10">
    <location>
        <begin position="62"/>
        <end position="85"/>
    </location>
</feature>
<dbReference type="InterPro" id="IPR050222">
    <property type="entry name" value="MATE_MdtK"/>
</dbReference>
<dbReference type="eggNOG" id="COG0534">
    <property type="taxonomic scope" value="Bacteria"/>
</dbReference>
<evidence type="ECO:0000256" key="10">
    <source>
        <dbReference type="SAM" id="Phobius"/>
    </source>
</evidence>
<dbReference type="GO" id="GO:0015297">
    <property type="term" value="F:antiporter activity"/>
    <property type="evidence" value="ECO:0007669"/>
    <property type="project" value="UniProtKB-KW"/>
</dbReference>
<protein>
    <recommendedName>
        <fullName evidence="9">Multidrug-efflux transporter</fullName>
    </recommendedName>
</protein>
<dbReference type="GO" id="GO:0006811">
    <property type="term" value="P:monoatomic ion transport"/>
    <property type="evidence" value="ECO:0007669"/>
    <property type="project" value="UniProtKB-KW"/>
</dbReference>
<feature type="transmembrane region" description="Helical" evidence="10">
    <location>
        <begin position="366"/>
        <end position="385"/>
    </location>
</feature>
<dbReference type="EnsemblBacteria" id="ABC21501">
    <property type="protein sequence ID" value="ABC21501"/>
    <property type="gene ID" value="Rru_A0697"/>
</dbReference>
<keyword evidence="6 10" id="KW-1133">Transmembrane helix</keyword>
<proteinExistence type="predicted"/>
<sequence length="468" mass="49234">MISSSVSLPRSGHGAWRTELGATLSLAWPLILTNLAQAALTTTDLLLIGSLGSRSLAAAAMAAGLFQALMLFGLGLVSATLPLLATALGRNRHSVRDVRRTVRQGLWSAGLISLPLWLILWHTEAVLIAFGQEPALAAEAAGFMHTLQWGLLPFLGYIVLRAFLSALERPMWPLLVAGLAIGFNALAAWALIFGHLGLPALGLPGAGVSSSLSSLFMVAGLALVITRQRRLKRYRLFGRFWRPDWPRLVTLWRLGLPMAISFAFEVSIFQASMMMMGILGADALAAHTIALQIATLTFMVPLGLGQAATVRVGRALGAGTIPALRRAGWVAYGAGVAFMGGAALMMLSVPRLLIGAFLDADLAENAPVIDLAVVLMALAALFQIADGAQAVCNGMLRGLHDTKVPMLLAALGYWGLGLPLGALLAFPLGVGAPGVWIGLAGGLSVVAVLMTRRWIRLVAALERASVTA</sequence>
<dbReference type="PIRSF" id="PIRSF006603">
    <property type="entry name" value="DinF"/>
    <property type="match status" value="1"/>
</dbReference>
<dbReference type="PANTHER" id="PTHR43298:SF2">
    <property type="entry name" value="FMN_FAD EXPORTER YEEO-RELATED"/>
    <property type="match status" value="1"/>
</dbReference>
<feature type="transmembrane region" description="Helical" evidence="10">
    <location>
        <begin position="329"/>
        <end position="354"/>
    </location>
</feature>
<dbReference type="GO" id="GO:0005886">
    <property type="term" value="C:plasma membrane"/>
    <property type="evidence" value="ECO:0007669"/>
    <property type="project" value="UniProtKB-SubCell"/>
</dbReference>
<keyword evidence="8 10" id="KW-0472">Membrane</keyword>
<evidence type="ECO:0000256" key="5">
    <source>
        <dbReference type="ARBA" id="ARBA00022692"/>
    </source>
</evidence>